<dbReference type="Pfam" id="PF00015">
    <property type="entry name" value="MCPsignal"/>
    <property type="match status" value="1"/>
</dbReference>
<dbReference type="PANTHER" id="PTHR43531:SF14">
    <property type="entry name" value="METHYL-ACCEPTING CHEMOTAXIS PROTEIN I-RELATED"/>
    <property type="match status" value="1"/>
</dbReference>
<evidence type="ECO:0000256" key="7">
    <source>
        <dbReference type="SAM" id="Phobius"/>
    </source>
</evidence>
<accession>A0A0W7Z3U3</accession>
<dbReference type="GO" id="GO:0006935">
    <property type="term" value="P:chemotaxis"/>
    <property type="evidence" value="ECO:0007669"/>
    <property type="project" value="InterPro"/>
</dbReference>
<dbReference type="EMBL" id="LPXH01000018">
    <property type="protein sequence ID" value="KUF41856.1"/>
    <property type="molecule type" value="Genomic_DNA"/>
</dbReference>
<dbReference type="STRING" id="225992.B5M06_00725"/>
<protein>
    <recommendedName>
        <fullName evidence="12">HAMP domain-containing protein</fullName>
    </recommendedName>
</protein>
<dbReference type="PANTHER" id="PTHR43531">
    <property type="entry name" value="PROTEIN ICFG"/>
    <property type="match status" value="1"/>
</dbReference>
<keyword evidence="7" id="KW-0812">Transmembrane</keyword>
<dbReference type="Gene3D" id="1.10.287.950">
    <property type="entry name" value="Methyl-accepting chemotaxis protein"/>
    <property type="match status" value="1"/>
</dbReference>
<dbReference type="Pfam" id="PF12729">
    <property type="entry name" value="4HB_MCP_1"/>
    <property type="match status" value="1"/>
</dbReference>
<feature type="coiled-coil region" evidence="5">
    <location>
        <begin position="81"/>
        <end position="124"/>
    </location>
</feature>
<feature type="domain" description="Methyl-accepting transducer" evidence="8">
    <location>
        <begin position="279"/>
        <end position="508"/>
    </location>
</feature>
<dbReference type="InterPro" id="IPR024478">
    <property type="entry name" value="HlyB_4HB_MCP"/>
</dbReference>
<evidence type="ECO:0000259" key="8">
    <source>
        <dbReference type="PROSITE" id="PS50111"/>
    </source>
</evidence>
<dbReference type="FunFam" id="1.10.287.950:FF:000001">
    <property type="entry name" value="Methyl-accepting chemotaxis sensory transducer"/>
    <property type="match status" value="1"/>
</dbReference>
<sequence>MLLANMRMATKLGIGFALVSMLTLLLGAVALWQMRHMHASTQLVVQNAMPSVLYLSNLRSDWNQFRRAEAGVLNVQSVAEIDGYQTQIQRVLQEIQSLERAYQALETDAQEQQLMARYEQLREQYMEIHRSFLQAAREKDYNELEGDLLLGDMVTNIYVGVAEPVFVQLVEVLGELAQLSRKGADEAEQQVQRSFQFANTWVLLGMGLSTLLAIVLGWRITRSVTVPAKQAVSVARGIADGDLTQPIPLAGKDEMGVLLQELGQMRDNLEQVVAQVRSNADGVFTASEQIASGNHDLSTRTEEQASALQQTAASMEQMASTARHNAENAMQANQLAVNASQVAQRGGEVVQQVVQTMHGIDASSQKIADIIGVIDGIAFQTNILALNAAVEAARAGEQGRGFAVVAGEVRSLAGRSAEAAKEIKQLIAESVDRVGQGSSLVAEAGHTMQEVVHAIRRVADLVAEISAASREQSQGVGQVSEAIVQMDQSTQQNAALVEESAAAASGLQRQARDLVESVSRFKVQQQALVRQPAVQPVQTSAPMPAPVSIQPAVKPVQQEKPAEAVQPAVKAVSRAAAPAPAKPLAVTQTASEDDWETF</sequence>
<dbReference type="RefSeq" id="WP_058879603.1">
    <property type="nucleotide sequence ID" value="NZ_LPXH01000018.1"/>
</dbReference>
<proteinExistence type="inferred from homology"/>
<dbReference type="PROSITE" id="PS50885">
    <property type="entry name" value="HAMP"/>
    <property type="match status" value="1"/>
</dbReference>
<dbReference type="CDD" id="cd06225">
    <property type="entry name" value="HAMP"/>
    <property type="match status" value="1"/>
</dbReference>
<dbReference type="GO" id="GO:0005886">
    <property type="term" value="C:plasma membrane"/>
    <property type="evidence" value="ECO:0007669"/>
    <property type="project" value="TreeGrafter"/>
</dbReference>
<keyword evidence="7" id="KW-1133">Transmembrane helix</keyword>
<feature type="domain" description="HAMP" evidence="9">
    <location>
        <begin position="222"/>
        <end position="274"/>
    </location>
</feature>
<reference evidence="10 11" key="1">
    <citation type="submission" date="2015-12" db="EMBL/GenBank/DDBJ databases">
        <title>Complete genome sequence of a multi-drug resistant strain Acidovorax sp. 12322-1.</title>
        <authorList>
            <person name="Ming D."/>
            <person name="Wang M."/>
            <person name="Hu S."/>
            <person name="Zhou Y."/>
            <person name="Jiang T."/>
        </authorList>
    </citation>
    <scope>NUCLEOTIDE SEQUENCE [LARGE SCALE GENOMIC DNA]</scope>
    <source>
        <strain evidence="10 11">12322-1</strain>
    </source>
</reference>
<feature type="region of interest" description="Disordered" evidence="6">
    <location>
        <begin position="574"/>
        <end position="598"/>
    </location>
</feature>
<dbReference type="PROSITE" id="PS50111">
    <property type="entry name" value="CHEMOTAXIS_TRANSDUC_2"/>
    <property type="match status" value="1"/>
</dbReference>
<evidence type="ECO:0000256" key="1">
    <source>
        <dbReference type="ARBA" id="ARBA00004370"/>
    </source>
</evidence>
<dbReference type="InterPro" id="IPR004090">
    <property type="entry name" value="Chemotax_Me-accpt_rcpt"/>
</dbReference>
<keyword evidence="11" id="KW-1185">Reference proteome</keyword>
<dbReference type="InterPro" id="IPR051310">
    <property type="entry name" value="MCP_chemotaxis"/>
</dbReference>
<keyword evidence="4" id="KW-0807">Transducer</keyword>
<dbReference type="AlphaFoldDB" id="A0A0W7Z3U3"/>
<evidence type="ECO:0000256" key="6">
    <source>
        <dbReference type="SAM" id="MobiDB-lite"/>
    </source>
</evidence>
<dbReference type="Proteomes" id="UP000053300">
    <property type="component" value="Unassembled WGS sequence"/>
</dbReference>
<dbReference type="PRINTS" id="PR00260">
    <property type="entry name" value="CHEMTRNSDUCR"/>
</dbReference>
<evidence type="ECO:0000313" key="11">
    <source>
        <dbReference type="Proteomes" id="UP000053300"/>
    </source>
</evidence>
<dbReference type="SMART" id="SM00283">
    <property type="entry name" value="MA"/>
    <property type="match status" value="1"/>
</dbReference>
<feature type="compositionally biased region" description="Low complexity" evidence="6">
    <location>
        <begin position="574"/>
        <end position="586"/>
    </location>
</feature>
<dbReference type="SUPFAM" id="SSF58104">
    <property type="entry name" value="Methyl-accepting chemotaxis protein (MCP) signaling domain"/>
    <property type="match status" value="1"/>
</dbReference>
<feature type="transmembrane region" description="Helical" evidence="7">
    <location>
        <begin position="12"/>
        <end position="32"/>
    </location>
</feature>
<evidence type="ECO:0000313" key="10">
    <source>
        <dbReference type="EMBL" id="KUF41856.1"/>
    </source>
</evidence>
<keyword evidence="2" id="KW-0488">Methylation</keyword>
<gene>
    <name evidence="10" type="ORF">AS359_05300</name>
</gene>
<evidence type="ECO:0000256" key="5">
    <source>
        <dbReference type="SAM" id="Coils"/>
    </source>
</evidence>
<comment type="similarity">
    <text evidence="3">Belongs to the methyl-accepting chemotaxis (MCP) protein family.</text>
</comment>
<dbReference type="GO" id="GO:0007165">
    <property type="term" value="P:signal transduction"/>
    <property type="evidence" value="ECO:0007669"/>
    <property type="project" value="UniProtKB-KW"/>
</dbReference>
<comment type="caution">
    <text evidence="10">The sequence shown here is derived from an EMBL/GenBank/DDBJ whole genome shotgun (WGS) entry which is preliminary data.</text>
</comment>
<comment type="subcellular location">
    <subcellularLocation>
        <location evidence="1">Membrane</location>
    </subcellularLocation>
</comment>
<evidence type="ECO:0000259" key="9">
    <source>
        <dbReference type="PROSITE" id="PS50885"/>
    </source>
</evidence>
<evidence type="ECO:0000256" key="4">
    <source>
        <dbReference type="PROSITE-ProRule" id="PRU00284"/>
    </source>
</evidence>
<keyword evidence="5" id="KW-0175">Coiled coil</keyword>
<dbReference type="SMART" id="SM00304">
    <property type="entry name" value="HAMP"/>
    <property type="match status" value="1"/>
</dbReference>
<evidence type="ECO:0000256" key="2">
    <source>
        <dbReference type="ARBA" id="ARBA00022481"/>
    </source>
</evidence>
<organism evidence="10 11">
    <name type="scientific">Comamonas kerstersii</name>
    <dbReference type="NCBI Taxonomy" id="225992"/>
    <lineage>
        <taxon>Bacteria</taxon>
        <taxon>Pseudomonadati</taxon>
        <taxon>Pseudomonadota</taxon>
        <taxon>Betaproteobacteria</taxon>
        <taxon>Burkholderiales</taxon>
        <taxon>Comamonadaceae</taxon>
        <taxon>Comamonas</taxon>
    </lineage>
</organism>
<dbReference type="InterPro" id="IPR003660">
    <property type="entry name" value="HAMP_dom"/>
</dbReference>
<dbReference type="GO" id="GO:0004888">
    <property type="term" value="F:transmembrane signaling receptor activity"/>
    <property type="evidence" value="ECO:0007669"/>
    <property type="project" value="InterPro"/>
</dbReference>
<dbReference type="CDD" id="cd11386">
    <property type="entry name" value="MCP_signal"/>
    <property type="match status" value="1"/>
</dbReference>
<name>A0A0W7Z3U3_9BURK</name>
<dbReference type="Pfam" id="PF00672">
    <property type="entry name" value="HAMP"/>
    <property type="match status" value="1"/>
</dbReference>
<keyword evidence="7" id="KW-0472">Membrane</keyword>
<dbReference type="InterPro" id="IPR004089">
    <property type="entry name" value="MCPsignal_dom"/>
</dbReference>
<evidence type="ECO:0008006" key="12">
    <source>
        <dbReference type="Google" id="ProtNLM"/>
    </source>
</evidence>
<evidence type="ECO:0000256" key="3">
    <source>
        <dbReference type="ARBA" id="ARBA00029447"/>
    </source>
</evidence>